<dbReference type="RefSeq" id="WP_105336084.1">
    <property type="nucleotide sequence ID" value="NZ_PUHZ01000014.1"/>
</dbReference>
<dbReference type="Gene3D" id="1.10.260.40">
    <property type="entry name" value="lambda repressor-like DNA-binding domains"/>
    <property type="match status" value="1"/>
</dbReference>
<proteinExistence type="predicted"/>
<dbReference type="Pfam" id="PF13443">
    <property type="entry name" value="HTH_26"/>
    <property type="match status" value="1"/>
</dbReference>
<name>A0A2S8GMC6_9BACT</name>
<reference evidence="2 3" key="1">
    <citation type="submission" date="2018-02" db="EMBL/GenBank/DDBJ databases">
        <title>Comparative genomes isolates from brazilian mangrove.</title>
        <authorList>
            <person name="Araujo J.E."/>
            <person name="Taketani R.G."/>
            <person name="Silva M.C.P."/>
            <person name="Loureco M.V."/>
            <person name="Andreote F.D."/>
        </authorList>
    </citation>
    <scope>NUCLEOTIDE SEQUENCE [LARGE SCALE GENOMIC DNA]</scope>
    <source>
        <strain evidence="2 3">Nap-Phe MGV</strain>
    </source>
</reference>
<feature type="domain" description="HTH cro/C1-type" evidence="1">
    <location>
        <begin position="76"/>
        <end position="130"/>
    </location>
</feature>
<evidence type="ECO:0000313" key="2">
    <source>
        <dbReference type="EMBL" id="PQO45593.1"/>
    </source>
</evidence>
<dbReference type="PROSITE" id="PS50943">
    <property type="entry name" value="HTH_CROC1"/>
    <property type="match status" value="1"/>
</dbReference>
<dbReference type="OrthoDB" id="9796786at2"/>
<dbReference type="EMBL" id="PUHZ01000014">
    <property type="protein sequence ID" value="PQO45593.1"/>
    <property type="molecule type" value="Genomic_DNA"/>
</dbReference>
<dbReference type="AlphaFoldDB" id="A0A2S8GMC6"/>
<dbReference type="InterPro" id="IPR001387">
    <property type="entry name" value="Cro/C1-type_HTH"/>
</dbReference>
<dbReference type="SMART" id="SM00530">
    <property type="entry name" value="HTH_XRE"/>
    <property type="match status" value="1"/>
</dbReference>
<evidence type="ECO:0000313" key="3">
    <source>
        <dbReference type="Proteomes" id="UP000237819"/>
    </source>
</evidence>
<dbReference type="InterPro" id="IPR010982">
    <property type="entry name" value="Lambda_DNA-bd_dom_sf"/>
</dbReference>
<dbReference type="PANTHER" id="PTHR40455:SF1">
    <property type="entry name" value="ANTITOXIN HIGA"/>
    <property type="match status" value="1"/>
</dbReference>
<dbReference type="GO" id="GO:0006355">
    <property type="term" value="P:regulation of DNA-templated transcription"/>
    <property type="evidence" value="ECO:0007669"/>
    <property type="project" value="InterPro"/>
</dbReference>
<dbReference type="SUPFAM" id="SSF47413">
    <property type="entry name" value="lambda repressor-like DNA-binding domains"/>
    <property type="match status" value="1"/>
</dbReference>
<dbReference type="PANTHER" id="PTHR40455">
    <property type="entry name" value="ANTITOXIN HIGA"/>
    <property type="match status" value="1"/>
</dbReference>
<organism evidence="2 3">
    <name type="scientific">Blastopirellula marina</name>
    <dbReference type="NCBI Taxonomy" id="124"/>
    <lineage>
        <taxon>Bacteria</taxon>
        <taxon>Pseudomonadati</taxon>
        <taxon>Planctomycetota</taxon>
        <taxon>Planctomycetia</taxon>
        <taxon>Pirellulales</taxon>
        <taxon>Pirellulaceae</taxon>
        <taxon>Blastopirellula</taxon>
    </lineage>
</organism>
<comment type="caution">
    <text evidence="2">The sequence shown here is derived from an EMBL/GenBank/DDBJ whole genome shotgun (WGS) entry which is preliminary data.</text>
</comment>
<dbReference type="Proteomes" id="UP000237819">
    <property type="component" value="Unassembled WGS sequence"/>
</dbReference>
<evidence type="ECO:0000259" key="1">
    <source>
        <dbReference type="PROSITE" id="PS50943"/>
    </source>
</evidence>
<dbReference type="CDD" id="cd00093">
    <property type="entry name" value="HTH_XRE"/>
    <property type="match status" value="1"/>
</dbReference>
<dbReference type="GO" id="GO:0001046">
    <property type="term" value="F:core promoter sequence-specific DNA binding"/>
    <property type="evidence" value="ECO:0007669"/>
    <property type="project" value="TreeGrafter"/>
</dbReference>
<dbReference type="InterPro" id="IPR039060">
    <property type="entry name" value="Antitox_HigA"/>
</dbReference>
<accession>A0A2S8GMC6</accession>
<sequence length="134" mass="14814">MLPGRFEELVANMPPRAIMDEAHFDETAEMIDRLMTIPRHTKGQAAYLETLVQLVEAYETKHHAMEPESLSGVDALKALLAEHEMNASDLARLLGVHASMGSKLLKGERSLTVEHLLKLAGHFGVKPELFISTA</sequence>
<protein>
    <submittedName>
        <fullName evidence="2">Transcriptional regulator</fullName>
    </submittedName>
</protein>
<gene>
    <name evidence="2" type="ORF">C5Y93_14225</name>
</gene>